<proteinExistence type="inferred from homology"/>
<dbReference type="GO" id="GO:0036396">
    <property type="term" value="C:RNA N6-methyladenosine methyltransferase complex"/>
    <property type="evidence" value="ECO:0007669"/>
    <property type="project" value="TreeGrafter"/>
</dbReference>
<dbReference type="AlphaFoldDB" id="A0A0N0RSP1"/>
<dbReference type="PROSITE" id="PS51592">
    <property type="entry name" value="SAM_MTA70L_2"/>
    <property type="match status" value="1"/>
</dbReference>
<evidence type="ECO:0000256" key="4">
    <source>
        <dbReference type="SAM" id="MobiDB-lite"/>
    </source>
</evidence>
<dbReference type="RefSeq" id="XP_017993754.1">
    <property type="nucleotide sequence ID" value="XM_018137907.1"/>
</dbReference>
<organism evidence="5 6">
    <name type="scientific">Malassezia pachydermatis</name>
    <dbReference type="NCBI Taxonomy" id="77020"/>
    <lineage>
        <taxon>Eukaryota</taxon>
        <taxon>Fungi</taxon>
        <taxon>Dikarya</taxon>
        <taxon>Basidiomycota</taxon>
        <taxon>Ustilaginomycotina</taxon>
        <taxon>Malasseziomycetes</taxon>
        <taxon>Malasseziales</taxon>
        <taxon>Malasseziaceae</taxon>
        <taxon>Malassezia</taxon>
    </lineage>
</organism>
<reference evidence="5 6" key="1">
    <citation type="submission" date="2015-07" db="EMBL/GenBank/DDBJ databases">
        <title>Draft Genome Sequence of Malassezia furfur CBS1878 and Malassezia pachydermatis CBS1879.</title>
        <authorList>
            <person name="Triana S."/>
            <person name="Ohm R."/>
            <person name="Gonzalez A."/>
            <person name="DeCock H."/>
            <person name="Restrepo S."/>
            <person name="Celis A."/>
        </authorList>
    </citation>
    <scope>NUCLEOTIDE SEQUENCE [LARGE SCALE GENOMIC DNA]</scope>
    <source>
        <strain evidence="5 6">CBS 1879</strain>
    </source>
</reference>
<evidence type="ECO:0000256" key="2">
    <source>
        <dbReference type="ARBA" id="ARBA00023242"/>
    </source>
</evidence>
<evidence type="ECO:0000313" key="6">
    <source>
        <dbReference type="Proteomes" id="UP000037751"/>
    </source>
</evidence>
<comment type="caution">
    <text evidence="5">The sequence shown here is derived from an EMBL/GenBank/DDBJ whole genome shotgun (WGS) entry which is preliminary data.</text>
</comment>
<name>A0A0N0RSP1_9BASI</name>
<keyword evidence="6" id="KW-1185">Reference proteome</keyword>
<gene>
    <name evidence="5" type="ORF">Malapachy_3438</name>
</gene>
<dbReference type="PANTHER" id="PTHR13107:SF0">
    <property type="entry name" value="N6-ADENOSINE-METHYLTRANSFERASE NON-CATALYTIC SUBUNIT"/>
    <property type="match status" value="1"/>
</dbReference>
<dbReference type="GO" id="GO:0003729">
    <property type="term" value="F:mRNA binding"/>
    <property type="evidence" value="ECO:0007669"/>
    <property type="project" value="TreeGrafter"/>
</dbReference>
<evidence type="ECO:0000256" key="1">
    <source>
        <dbReference type="ARBA" id="ARBA00004123"/>
    </source>
</evidence>
<feature type="compositionally biased region" description="Polar residues" evidence="4">
    <location>
        <begin position="444"/>
        <end position="460"/>
    </location>
</feature>
<comment type="subcellular location">
    <subcellularLocation>
        <location evidence="1">Nucleus</location>
    </subcellularLocation>
</comment>
<dbReference type="GO" id="GO:0005634">
    <property type="term" value="C:nucleus"/>
    <property type="evidence" value="ECO:0007669"/>
    <property type="project" value="UniProtKB-SubCell"/>
</dbReference>
<dbReference type="OrthoDB" id="14833at2759"/>
<dbReference type="Pfam" id="PF05063">
    <property type="entry name" value="MT-A70"/>
    <property type="match status" value="1"/>
</dbReference>
<sequence>MKDRAAYRADVRARHAAMLEGVKKDIPQAASTIKARAHARWGYVDRERTSTFRSPTQAILGPNFYPDDQTIRNDYSMHFVDTGLTTVPGAWIQNVTRETRFIEHPKLRRLLELKADLVRYTAIPPTYFPMDLRSWLTQPTPSLGVLEALQYDVIVLDPPLTSYAWDAPQDASACWSWDDIARLPIPRIASRDSFVFLWVGSGASDGLERGREVLAQWGYRRCEDIVWVQTTDQTNRVQPPSSLLAPSVQHCLMGIRGTVVRSTDSFFVHCNVDTDVLLWPGEATHAGGPISPIPKPPEMYSLIENFCLGTRRLELFGTNRNIRPGWLTIGQEVGPQAPGWDAPERLAAIPFHPASYLRYFALDPPGCPLHARANLLPHSDECEVLRPRTPPSRQDPSEAYTISYSAWHTRPVRRQPPRSQLLGQGAGGRDTVSRRSESERFSGAQAQVLQRGQQEQRFST</sequence>
<evidence type="ECO:0000256" key="3">
    <source>
        <dbReference type="PROSITE-ProRule" id="PRU00489"/>
    </source>
</evidence>
<dbReference type="EMBL" id="LGAV01000001">
    <property type="protein sequence ID" value="KOS16122.1"/>
    <property type="molecule type" value="Genomic_DNA"/>
</dbReference>
<dbReference type="GeneID" id="28729783"/>
<dbReference type="PROSITE" id="PS51143">
    <property type="entry name" value="MT_A70"/>
    <property type="match status" value="1"/>
</dbReference>
<dbReference type="InterPro" id="IPR045123">
    <property type="entry name" value="METTL14-like"/>
</dbReference>
<dbReference type="PANTHER" id="PTHR13107">
    <property type="entry name" value="N6-ADENOSINE-METHYLTRANSFERASE NON-CATALYTIC SUBUNIT"/>
    <property type="match status" value="1"/>
</dbReference>
<feature type="region of interest" description="Disordered" evidence="4">
    <location>
        <begin position="404"/>
        <end position="460"/>
    </location>
</feature>
<feature type="compositionally biased region" description="Basic and acidic residues" evidence="4">
    <location>
        <begin position="431"/>
        <end position="440"/>
    </location>
</feature>
<dbReference type="InterPro" id="IPR007757">
    <property type="entry name" value="MT-A70-like"/>
</dbReference>
<dbReference type="Proteomes" id="UP000037751">
    <property type="component" value="Unassembled WGS sequence"/>
</dbReference>
<dbReference type="STRING" id="77020.A0A0N0RSP1"/>
<protein>
    <submittedName>
        <fullName evidence="5">Mt-a70-domain-containing protein</fullName>
    </submittedName>
</protein>
<comment type="similarity">
    <text evidence="3">Belongs to the MT-A70-like family.</text>
</comment>
<accession>A0A0N0RSP1</accession>
<dbReference type="VEuPathDB" id="FungiDB:Malapachy_3438"/>
<keyword evidence="2" id="KW-0539">Nucleus</keyword>
<evidence type="ECO:0000313" key="5">
    <source>
        <dbReference type="EMBL" id="KOS16122.1"/>
    </source>
</evidence>